<comment type="caution">
    <text evidence="2">The sequence shown here is derived from an EMBL/GenBank/DDBJ whole genome shotgun (WGS) entry which is preliminary data.</text>
</comment>
<gene>
    <name evidence="2" type="ORF">UU70_C0026G0002</name>
</gene>
<evidence type="ECO:0000313" key="3">
    <source>
        <dbReference type="Proteomes" id="UP000034380"/>
    </source>
</evidence>
<reference evidence="2 3" key="1">
    <citation type="journal article" date="2015" name="Nature">
        <title>rRNA introns, odd ribosomes, and small enigmatic genomes across a large radiation of phyla.</title>
        <authorList>
            <person name="Brown C.T."/>
            <person name="Hug L.A."/>
            <person name="Thomas B.C."/>
            <person name="Sharon I."/>
            <person name="Castelle C.J."/>
            <person name="Singh A."/>
            <person name="Wilkins M.J."/>
            <person name="Williams K.H."/>
            <person name="Banfield J.F."/>
        </authorList>
    </citation>
    <scope>NUCLEOTIDE SEQUENCE [LARGE SCALE GENOMIC DNA]</scope>
</reference>
<evidence type="ECO:0008006" key="4">
    <source>
        <dbReference type="Google" id="ProtNLM"/>
    </source>
</evidence>
<dbReference type="Gene3D" id="2.60.120.560">
    <property type="entry name" value="Exo-inulinase, domain 1"/>
    <property type="match status" value="1"/>
</dbReference>
<dbReference type="Proteomes" id="UP000034380">
    <property type="component" value="Unassembled WGS sequence"/>
</dbReference>
<dbReference type="AlphaFoldDB" id="A0A0G0WJB7"/>
<evidence type="ECO:0000256" key="1">
    <source>
        <dbReference type="SAM" id="Phobius"/>
    </source>
</evidence>
<evidence type="ECO:0000313" key="2">
    <source>
        <dbReference type="EMBL" id="KKS12984.1"/>
    </source>
</evidence>
<organism evidence="2 3">
    <name type="scientific">Candidatus Yanofskybacteria bacterium GW2011_GWA1_41_6</name>
    <dbReference type="NCBI Taxonomy" id="1619020"/>
    <lineage>
        <taxon>Bacteria</taxon>
        <taxon>Candidatus Yanofskyibacteriota</taxon>
    </lineage>
</organism>
<keyword evidence="1" id="KW-1133">Transmembrane helix</keyword>
<accession>A0A0G0WJB7</accession>
<feature type="transmembrane region" description="Helical" evidence="1">
    <location>
        <begin position="38"/>
        <end position="57"/>
    </location>
</feature>
<keyword evidence="1" id="KW-0472">Membrane</keyword>
<feature type="transmembrane region" description="Helical" evidence="1">
    <location>
        <begin position="692"/>
        <end position="709"/>
    </location>
</feature>
<name>A0A0G0WJB7_9BACT</name>
<keyword evidence="1" id="KW-0812">Transmembrane</keyword>
<dbReference type="EMBL" id="LCBQ01000026">
    <property type="protein sequence ID" value="KKS12984.1"/>
    <property type="molecule type" value="Genomic_DNA"/>
</dbReference>
<proteinExistence type="predicted"/>
<sequence>MKNKNVVVKPSVQTVAKIAKALSVGVDENNKAKMKTKILIILTIVALSLPHFNFAGATETEVFSDDFEVGSDSWSLDPGWSVISENRNQVLQGTRHSFATAFLEGAVNKLELKLKLIKGSIHLNVRSKSLPGGMDRYFIGLNPGDSRISKQVGNNFLTLQGGGKGISLDEWHKIKIEIIGKRINVYSDDNLIVFAEDKNILEESGISLETFENSKALIDDVRAEISIPETREIKSVNLFPQGEHQGDITISGRDFLILENGEFEQFGNIYLKNNSKLIIRNSTFKITRYQKLLNHWGIYLDDGASLEIENSKLIPGEDPISHEGTLFVINARGRARVTMKNSPTKIHLFMMFENARAVVENSEIIGDIGGLVSAFDEAEVKVINSKIGAVNLEIPGDATFEVSGLRTGLFKDWNLKRDTKNSGIGYNIILQNTELIPDKIGPGPFERGWPVFIESGAKVNIKDSELRKVVVTLRGEKAQFSNFYLEKPSNFDYRDIHLENVKVMGQWGIFLNGSSDVTVRDSDAFWTFIYDDSKLKLINTHMDEFDPRNFHGEIIFENSRWDTAAEIIDNNDFVIRGSLEIRPIGGFSWQDSEVTRTYDVIGKPGAELTLTKGNKVIWSGTFDKEGEAFFSLEFDDTTFNDLWILKDNLGHTQEITFFAKTPVDIEQGFISKLISKIRNKISPGSPSPMVKIIPPLILISLFVILFLYLKKRRKQNK</sequence>
<protein>
    <recommendedName>
        <fullName evidence="4">3-keto-disaccharide hydrolase domain-containing protein</fullName>
    </recommendedName>
</protein>